<feature type="compositionally biased region" description="Basic and acidic residues" evidence="1">
    <location>
        <begin position="38"/>
        <end position="47"/>
    </location>
</feature>
<feature type="region of interest" description="Disordered" evidence="1">
    <location>
        <begin position="1"/>
        <end position="84"/>
    </location>
</feature>
<keyword evidence="3" id="KW-1185">Reference proteome</keyword>
<organism evidence="2 3">
    <name type="scientific">Terfezia boudieri ATCC MYA-4762</name>
    <dbReference type="NCBI Taxonomy" id="1051890"/>
    <lineage>
        <taxon>Eukaryota</taxon>
        <taxon>Fungi</taxon>
        <taxon>Dikarya</taxon>
        <taxon>Ascomycota</taxon>
        <taxon>Pezizomycotina</taxon>
        <taxon>Pezizomycetes</taxon>
        <taxon>Pezizales</taxon>
        <taxon>Pezizaceae</taxon>
        <taxon>Terfezia</taxon>
    </lineage>
</organism>
<evidence type="ECO:0000313" key="3">
    <source>
        <dbReference type="Proteomes" id="UP000267821"/>
    </source>
</evidence>
<reference evidence="2 3" key="1">
    <citation type="journal article" date="2018" name="Nat. Ecol. Evol.">
        <title>Pezizomycetes genomes reveal the molecular basis of ectomycorrhizal truffle lifestyle.</title>
        <authorList>
            <person name="Murat C."/>
            <person name="Payen T."/>
            <person name="Noel B."/>
            <person name="Kuo A."/>
            <person name="Morin E."/>
            <person name="Chen J."/>
            <person name="Kohler A."/>
            <person name="Krizsan K."/>
            <person name="Balestrini R."/>
            <person name="Da Silva C."/>
            <person name="Montanini B."/>
            <person name="Hainaut M."/>
            <person name="Levati E."/>
            <person name="Barry K.W."/>
            <person name="Belfiori B."/>
            <person name="Cichocki N."/>
            <person name="Clum A."/>
            <person name="Dockter R.B."/>
            <person name="Fauchery L."/>
            <person name="Guy J."/>
            <person name="Iotti M."/>
            <person name="Le Tacon F."/>
            <person name="Lindquist E.A."/>
            <person name="Lipzen A."/>
            <person name="Malagnac F."/>
            <person name="Mello A."/>
            <person name="Molinier V."/>
            <person name="Miyauchi S."/>
            <person name="Poulain J."/>
            <person name="Riccioni C."/>
            <person name="Rubini A."/>
            <person name="Sitrit Y."/>
            <person name="Splivallo R."/>
            <person name="Traeger S."/>
            <person name="Wang M."/>
            <person name="Zifcakova L."/>
            <person name="Wipf D."/>
            <person name="Zambonelli A."/>
            <person name="Paolocci F."/>
            <person name="Nowrousian M."/>
            <person name="Ottonello S."/>
            <person name="Baldrian P."/>
            <person name="Spatafora J.W."/>
            <person name="Henrissat B."/>
            <person name="Nagy L.G."/>
            <person name="Aury J.M."/>
            <person name="Wincker P."/>
            <person name="Grigoriev I.V."/>
            <person name="Bonfante P."/>
            <person name="Martin F.M."/>
        </authorList>
    </citation>
    <scope>NUCLEOTIDE SEQUENCE [LARGE SCALE GENOMIC DNA]</scope>
    <source>
        <strain evidence="2 3">ATCC MYA-4762</strain>
    </source>
</reference>
<feature type="compositionally biased region" description="Acidic residues" evidence="1">
    <location>
        <begin position="48"/>
        <end position="62"/>
    </location>
</feature>
<dbReference type="InParanoid" id="A0A3N4M3P5"/>
<dbReference type="Proteomes" id="UP000267821">
    <property type="component" value="Unassembled WGS sequence"/>
</dbReference>
<sequence length="84" mass="9405">MPESHLADLSQHPKFNPTLGRIERRGRPRKMTIPLEPVEAKAAKQGEDGDNDGDDDEDEDVGGEVQARTRKLEEFSGFDRDQGD</sequence>
<accession>A0A3N4M3P5</accession>
<feature type="compositionally biased region" description="Basic and acidic residues" evidence="1">
    <location>
        <begin position="70"/>
        <end position="84"/>
    </location>
</feature>
<dbReference type="AlphaFoldDB" id="A0A3N4M3P5"/>
<proteinExistence type="predicted"/>
<evidence type="ECO:0000313" key="2">
    <source>
        <dbReference type="EMBL" id="RPB28509.1"/>
    </source>
</evidence>
<gene>
    <name evidence="2" type="ORF">L211DRAFT_833483</name>
</gene>
<protein>
    <submittedName>
        <fullName evidence="2">Uncharacterized protein</fullName>
    </submittedName>
</protein>
<name>A0A3N4M3P5_9PEZI</name>
<evidence type="ECO:0000256" key="1">
    <source>
        <dbReference type="SAM" id="MobiDB-lite"/>
    </source>
</evidence>
<dbReference type="EMBL" id="ML121529">
    <property type="protein sequence ID" value="RPB28509.1"/>
    <property type="molecule type" value="Genomic_DNA"/>
</dbReference>